<accession>A0A076EPN0</accession>
<dbReference type="InterPro" id="IPR014729">
    <property type="entry name" value="Rossmann-like_a/b/a_fold"/>
</dbReference>
<gene>
    <name evidence="2" type="ORF">EP51_21915</name>
</gene>
<comment type="similarity">
    <text evidence="1">Belongs to the universal stress protein A family.</text>
</comment>
<dbReference type="AlphaFoldDB" id="A0A076EPN0"/>
<dbReference type="InterPro" id="IPR006016">
    <property type="entry name" value="UspA"/>
</dbReference>
<sequence length="131" mass="13764">MSVILSYVPTIEGRGALAFGFAEARMRATDLVVIADGDSASAPGFGAELHSAREEADAAGVDYRIARNEPDRSHADNLIDASYDSAAELLVLGMRRRSPVGKLLMGSVAQRVLLEAQCPVVGVKPPVAAEV</sequence>
<proteinExistence type="inferred from homology"/>
<dbReference type="SUPFAM" id="SSF52402">
    <property type="entry name" value="Adenine nucleotide alpha hydrolases-like"/>
    <property type="match status" value="1"/>
</dbReference>
<evidence type="ECO:0000313" key="3">
    <source>
        <dbReference type="Proteomes" id="UP000028488"/>
    </source>
</evidence>
<dbReference type="Gene3D" id="3.40.50.620">
    <property type="entry name" value="HUPs"/>
    <property type="match status" value="1"/>
</dbReference>
<dbReference type="eggNOG" id="COG0589">
    <property type="taxonomic scope" value="Bacteria"/>
</dbReference>
<dbReference type="Proteomes" id="UP000028488">
    <property type="component" value="Chromosome"/>
</dbReference>
<name>A0A076EPN0_RHOOP</name>
<reference evidence="2 3" key="1">
    <citation type="submission" date="2014-07" db="EMBL/GenBank/DDBJ databases">
        <title>Genome Sequence of Rhodococcus opacus Strain R7, a Biodegrader of Mono- and Polycyclic Aromatic Hydrocarbons.</title>
        <authorList>
            <person name="Di Gennaro P."/>
            <person name="Zampolli J."/>
            <person name="Presti I."/>
            <person name="Cappelletti M."/>
            <person name="D'Ursi P."/>
            <person name="Orro A."/>
            <person name="Mezzelani A."/>
            <person name="Milanesi L."/>
        </authorList>
    </citation>
    <scope>NUCLEOTIDE SEQUENCE [LARGE SCALE GENOMIC DNA]</scope>
    <source>
        <strain evidence="2 3">R7</strain>
    </source>
</reference>
<dbReference type="InterPro" id="IPR006015">
    <property type="entry name" value="Universal_stress_UspA"/>
</dbReference>
<dbReference type="EMBL" id="CP008947">
    <property type="protein sequence ID" value="AII07162.1"/>
    <property type="molecule type" value="Genomic_DNA"/>
</dbReference>
<organism evidence="2 3">
    <name type="scientific">Rhodococcus opacus</name>
    <name type="common">Nocardia opaca</name>
    <dbReference type="NCBI Taxonomy" id="37919"/>
    <lineage>
        <taxon>Bacteria</taxon>
        <taxon>Bacillati</taxon>
        <taxon>Actinomycetota</taxon>
        <taxon>Actinomycetes</taxon>
        <taxon>Mycobacteriales</taxon>
        <taxon>Nocardiaceae</taxon>
        <taxon>Rhodococcus</taxon>
    </lineage>
</organism>
<dbReference type="PRINTS" id="PR01438">
    <property type="entry name" value="UNVRSLSTRESS"/>
</dbReference>
<dbReference type="Pfam" id="PF00582">
    <property type="entry name" value="Usp"/>
    <property type="match status" value="1"/>
</dbReference>
<dbReference type="RefSeq" id="WP_037236234.1">
    <property type="nucleotide sequence ID" value="NZ_CP008947.1"/>
</dbReference>
<protein>
    <submittedName>
        <fullName evidence="2">Universal stress protein</fullName>
    </submittedName>
</protein>
<dbReference type="CDD" id="cd00293">
    <property type="entry name" value="USP-like"/>
    <property type="match status" value="1"/>
</dbReference>
<evidence type="ECO:0000313" key="2">
    <source>
        <dbReference type="EMBL" id="AII07162.1"/>
    </source>
</evidence>
<evidence type="ECO:0000256" key="1">
    <source>
        <dbReference type="ARBA" id="ARBA00008791"/>
    </source>
</evidence>